<dbReference type="EMBL" id="UGOW01000001">
    <property type="protein sequence ID" value="STY17768.1"/>
    <property type="molecule type" value="Genomic_DNA"/>
</dbReference>
<keyword evidence="1" id="KW-0812">Transmembrane</keyword>
<dbReference type="AlphaFoldDB" id="A0A378KWM9"/>
<keyword evidence="4" id="KW-1185">Reference proteome</keyword>
<dbReference type="EMBL" id="LNYR01000012">
    <property type="protein sequence ID" value="KTD50986.1"/>
    <property type="molecule type" value="Genomic_DNA"/>
</dbReference>
<dbReference type="Proteomes" id="UP000054639">
    <property type="component" value="Unassembled WGS sequence"/>
</dbReference>
<accession>A0A378KWM9</accession>
<evidence type="ECO:0000313" key="3">
    <source>
        <dbReference type="EMBL" id="STY17768.1"/>
    </source>
</evidence>
<reference evidence="3 5" key="2">
    <citation type="submission" date="2018-06" db="EMBL/GenBank/DDBJ databases">
        <authorList>
            <consortium name="Pathogen Informatics"/>
            <person name="Doyle S."/>
        </authorList>
    </citation>
    <scope>NUCLEOTIDE SEQUENCE [LARGE SCALE GENOMIC DNA]</scope>
    <source>
        <strain evidence="3 5">NCTC12376</strain>
    </source>
</reference>
<evidence type="ECO:0000313" key="2">
    <source>
        <dbReference type="EMBL" id="KTD50986.1"/>
    </source>
</evidence>
<organism evidence="3 5">
    <name type="scientific">Legionella quateirensis</name>
    <dbReference type="NCBI Taxonomy" id="45072"/>
    <lineage>
        <taxon>Bacteria</taxon>
        <taxon>Pseudomonadati</taxon>
        <taxon>Pseudomonadota</taxon>
        <taxon>Gammaproteobacteria</taxon>
        <taxon>Legionellales</taxon>
        <taxon>Legionellaceae</taxon>
        <taxon>Legionella</taxon>
    </lineage>
</organism>
<keyword evidence="1" id="KW-0472">Membrane</keyword>
<reference evidence="2 4" key="1">
    <citation type="submission" date="2015-11" db="EMBL/GenBank/DDBJ databases">
        <title>Genomic analysis of 38 Legionella species identifies large and diverse effector repertoires.</title>
        <authorList>
            <person name="Burstein D."/>
            <person name="Amaro F."/>
            <person name="Zusman T."/>
            <person name="Lifshitz Z."/>
            <person name="Cohen O."/>
            <person name="Gilbert J.A."/>
            <person name="Pupko T."/>
            <person name="Shuman H.A."/>
            <person name="Segal G."/>
        </authorList>
    </citation>
    <scope>NUCLEOTIDE SEQUENCE [LARGE SCALE GENOMIC DNA]</scope>
    <source>
        <strain evidence="2 4">ATCC 49507</strain>
    </source>
</reference>
<name>A0A378KWM9_9GAMM</name>
<dbReference type="STRING" id="45072.Lqua_1213"/>
<evidence type="ECO:0000313" key="5">
    <source>
        <dbReference type="Proteomes" id="UP000254230"/>
    </source>
</evidence>
<keyword evidence="1" id="KW-1133">Transmembrane helix</keyword>
<evidence type="ECO:0000313" key="4">
    <source>
        <dbReference type="Proteomes" id="UP000054639"/>
    </source>
</evidence>
<feature type="transmembrane region" description="Helical" evidence="1">
    <location>
        <begin position="20"/>
        <end position="53"/>
    </location>
</feature>
<gene>
    <name evidence="2" type="ORF">Lqua_1213</name>
    <name evidence="3" type="ORF">NCTC12376_01583</name>
</gene>
<evidence type="ECO:0000256" key="1">
    <source>
        <dbReference type="SAM" id="Phobius"/>
    </source>
</evidence>
<sequence>MKLSLLSEIILKPAKSKVYFRLILVLYLLTVALISYSSVFILIKLVLITALTVCMRLEFKNQNPCFFIDEMSYRNKQWFVTMRNGSTQDCDNLRIIVHNTVFHLLQLCTPDKKKLLVLFNDQLSDHQVRQLHLLSSNR</sequence>
<protein>
    <submittedName>
        <fullName evidence="3">Uncharacterized protein</fullName>
    </submittedName>
</protein>
<proteinExistence type="predicted"/>
<dbReference type="Proteomes" id="UP000254230">
    <property type="component" value="Unassembled WGS sequence"/>
</dbReference>